<gene>
    <name evidence="1" type="ORF">KK1_043827</name>
</gene>
<organism evidence="1 2">
    <name type="scientific">Cajanus cajan</name>
    <name type="common">Pigeon pea</name>
    <name type="synonym">Cajanus indicus</name>
    <dbReference type="NCBI Taxonomy" id="3821"/>
    <lineage>
        <taxon>Eukaryota</taxon>
        <taxon>Viridiplantae</taxon>
        <taxon>Streptophyta</taxon>
        <taxon>Embryophyta</taxon>
        <taxon>Tracheophyta</taxon>
        <taxon>Spermatophyta</taxon>
        <taxon>Magnoliopsida</taxon>
        <taxon>eudicotyledons</taxon>
        <taxon>Gunneridae</taxon>
        <taxon>Pentapetalae</taxon>
        <taxon>rosids</taxon>
        <taxon>fabids</taxon>
        <taxon>Fabales</taxon>
        <taxon>Fabaceae</taxon>
        <taxon>Papilionoideae</taxon>
        <taxon>50 kb inversion clade</taxon>
        <taxon>NPAAA clade</taxon>
        <taxon>indigoferoid/millettioid clade</taxon>
        <taxon>Phaseoleae</taxon>
        <taxon>Cajanus</taxon>
    </lineage>
</organism>
<dbReference type="AlphaFoldDB" id="A0A151QXS4"/>
<name>A0A151QXS4_CAJCA</name>
<dbReference type="Proteomes" id="UP000075243">
    <property type="component" value="Unassembled WGS sequence"/>
</dbReference>
<keyword evidence="2" id="KW-1185">Reference proteome</keyword>
<evidence type="ECO:0000313" key="2">
    <source>
        <dbReference type="Proteomes" id="UP000075243"/>
    </source>
</evidence>
<proteinExistence type="predicted"/>
<sequence>MALFEALYGRRCRTPLCWYQDGESVVMGPELILQTTEKVKLIQERIKTAQSRHKSYANKRRKPLEFVEG</sequence>
<reference evidence="1" key="1">
    <citation type="journal article" date="2012" name="Nat. Biotechnol.">
        <title>Draft genome sequence of pigeonpea (Cajanus cajan), an orphan legume crop of resource-poor farmers.</title>
        <authorList>
            <person name="Varshney R.K."/>
            <person name="Chen W."/>
            <person name="Li Y."/>
            <person name="Bharti A.K."/>
            <person name="Saxena R.K."/>
            <person name="Schlueter J.A."/>
            <person name="Donoghue M.T."/>
            <person name="Azam S."/>
            <person name="Fan G."/>
            <person name="Whaley A.M."/>
            <person name="Farmer A.D."/>
            <person name="Sheridan J."/>
            <person name="Iwata A."/>
            <person name="Tuteja R."/>
            <person name="Penmetsa R.V."/>
            <person name="Wu W."/>
            <person name="Upadhyaya H.D."/>
            <person name="Yang S.P."/>
            <person name="Shah T."/>
            <person name="Saxena K.B."/>
            <person name="Michael T."/>
            <person name="McCombie W.R."/>
            <person name="Yang B."/>
            <person name="Zhang G."/>
            <person name="Yang H."/>
            <person name="Wang J."/>
            <person name="Spillane C."/>
            <person name="Cook D.R."/>
            <person name="May G.D."/>
            <person name="Xu X."/>
            <person name="Jackson S.A."/>
        </authorList>
    </citation>
    <scope>NUCLEOTIDE SEQUENCE [LARGE SCALE GENOMIC DNA]</scope>
</reference>
<dbReference type="EMBL" id="KQ484435">
    <property type="protein sequence ID" value="KYP35157.1"/>
    <property type="molecule type" value="Genomic_DNA"/>
</dbReference>
<dbReference type="PANTHER" id="PTHR45835">
    <property type="entry name" value="YALI0A06105P"/>
    <property type="match status" value="1"/>
</dbReference>
<evidence type="ECO:0000313" key="1">
    <source>
        <dbReference type="EMBL" id="KYP35157.1"/>
    </source>
</evidence>
<dbReference type="Gramene" id="C.cajan_40091.t">
    <property type="protein sequence ID" value="C.cajan_40091.t.cds1"/>
    <property type="gene ID" value="C.cajan_40091"/>
</dbReference>
<dbReference type="OMA" id="WYQNGEN"/>
<protein>
    <submittedName>
        <fullName evidence="1">Uncharacterized protein</fullName>
    </submittedName>
</protein>
<accession>A0A151QXS4</accession>
<dbReference type="PANTHER" id="PTHR45835:SF99">
    <property type="entry name" value="CHROMO DOMAIN-CONTAINING PROTEIN-RELATED"/>
    <property type="match status" value="1"/>
</dbReference>